<sequence length="167" mass="19560">MRLRRDRRYNWTGLERAVHITANIPDGSDNYLPSQSLAHPLLFTQLATQLSRSRPVLPFWMQRSFPAYLAVDCFNLTQLHLSSPHSFAFFHRPTVPASSRLWRAHALSLSKRLFFRAFIRSFLLPCQEQAHLHTCPPPEIRICPFPESIAILRRTTLRFPLLPRFRI</sequence>
<proteinExistence type="predicted"/>
<dbReference type="Proteomes" id="UP001230504">
    <property type="component" value="Unassembled WGS sequence"/>
</dbReference>
<dbReference type="AlphaFoldDB" id="A0AAD8VDH1"/>
<name>A0AAD8VDH1_9PEZI</name>
<organism evidence="1 2">
    <name type="scientific">Colletotrichum navitas</name>
    <dbReference type="NCBI Taxonomy" id="681940"/>
    <lineage>
        <taxon>Eukaryota</taxon>
        <taxon>Fungi</taxon>
        <taxon>Dikarya</taxon>
        <taxon>Ascomycota</taxon>
        <taxon>Pezizomycotina</taxon>
        <taxon>Sordariomycetes</taxon>
        <taxon>Hypocreomycetidae</taxon>
        <taxon>Glomerellales</taxon>
        <taxon>Glomerellaceae</taxon>
        <taxon>Colletotrichum</taxon>
        <taxon>Colletotrichum graminicola species complex</taxon>
    </lineage>
</organism>
<gene>
    <name evidence="1" type="ORF">LY79DRAFT_24912</name>
</gene>
<protein>
    <submittedName>
        <fullName evidence="1">Uncharacterized protein</fullName>
    </submittedName>
</protein>
<dbReference type="GeneID" id="85436074"/>
<accession>A0AAD8VDH1</accession>
<reference evidence="1" key="1">
    <citation type="submission" date="2021-06" db="EMBL/GenBank/DDBJ databases">
        <title>Comparative genomics, transcriptomics and evolutionary studies reveal genomic signatures of adaptation to plant cell wall in hemibiotrophic fungi.</title>
        <authorList>
            <consortium name="DOE Joint Genome Institute"/>
            <person name="Baroncelli R."/>
            <person name="Diaz J.F."/>
            <person name="Benocci T."/>
            <person name="Peng M."/>
            <person name="Battaglia E."/>
            <person name="Haridas S."/>
            <person name="Andreopoulos W."/>
            <person name="Labutti K."/>
            <person name="Pangilinan J."/>
            <person name="Floch G.L."/>
            <person name="Makela M.R."/>
            <person name="Henrissat B."/>
            <person name="Grigoriev I.V."/>
            <person name="Crouch J.A."/>
            <person name="De Vries R.P."/>
            <person name="Sukno S.A."/>
            <person name="Thon M.R."/>
        </authorList>
    </citation>
    <scope>NUCLEOTIDE SEQUENCE</scope>
    <source>
        <strain evidence="1">CBS 125086</strain>
    </source>
</reference>
<dbReference type="RefSeq" id="XP_060421086.1">
    <property type="nucleotide sequence ID" value="XM_060551834.1"/>
</dbReference>
<dbReference type="EMBL" id="JAHLJV010000001">
    <property type="protein sequence ID" value="KAK1600590.1"/>
    <property type="molecule type" value="Genomic_DNA"/>
</dbReference>
<keyword evidence="2" id="KW-1185">Reference proteome</keyword>
<evidence type="ECO:0000313" key="1">
    <source>
        <dbReference type="EMBL" id="KAK1600590.1"/>
    </source>
</evidence>
<comment type="caution">
    <text evidence="1">The sequence shown here is derived from an EMBL/GenBank/DDBJ whole genome shotgun (WGS) entry which is preliminary data.</text>
</comment>
<evidence type="ECO:0000313" key="2">
    <source>
        <dbReference type="Proteomes" id="UP001230504"/>
    </source>
</evidence>